<evidence type="ECO:0000259" key="4">
    <source>
        <dbReference type="PROSITE" id="PS50968"/>
    </source>
</evidence>
<organism evidence="5 6">
    <name type="scientific">Paracoccus maritimus</name>
    <dbReference type="NCBI Taxonomy" id="2933292"/>
    <lineage>
        <taxon>Bacteria</taxon>
        <taxon>Pseudomonadati</taxon>
        <taxon>Pseudomonadota</taxon>
        <taxon>Alphaproteobacteria</taxon>
        <taxon>Rhodobacterales</taxon>
        <taxon>Paracoccaceae</taxon>
        <taxon>Paracoccus</taxon>
    </lineage>
</organism>
<dbReference type="Gene3D" id="2.40.50.100">
    <property type="match status" value="2"/>
</dbReference>
<keyword evidence="6" id="KW-1185">Reference proteome</keyword>
<dbReference type="RefSeq" id="WP_260278361.1">
    <property type="nucleotide sequence ID" value="NZ_JANAVZ010000012.1"/>
</dbReference>
<dbReference type="InterPro" id="IPR003016">
    <property type="entry name" value="2-oxoA_DH_lipoyl-BS"/>
</dbReference>
<dbReference type="Pfam" id="PF00364">
    <property type="entry name" value="Biotin_lipoyl"/>
    <property type="match status" value="2"/>
</dbReference>
<feature type="compositionally biased region" description="Polar residues" evidence="3">
    <location>
        <begin position="214"/>
        <end position="228"/>
    </location>
</feature>
<dbReference type="Proteomes" id="UP001320702">
    <property type="component" value="Unassembled WGS sequence"/>
</dbReference>
<dbReference type="PANTHER" id="PTHR23151">
    <property type="entry name" value="DIHYDROLIPOAMIDE ACETYL/SUCCINYL-TRANSFERASE-RELATED"/>
    <property type="match status" value="1"/>
</dbReference>
<name>A0ABT2KD31_9RHOB</name>
<dbReference type="Gene3D" id="4.10.320.10">
    <property type="entry name" value="E3-binding domain"/>
    <property type="match status" value="1"/>
</dbReference>
<comment type="caution">
    <text evidence="5">The sequence shown here is derived from an EMBL/GenBank/DDBJ whole genome shotgun (WGS) entry which is preliminary data.</text>
</comment>
<dbReference type="InterPro" id="IPR011053">
    <property type="entry name" value="Single_hybrid_motif"/>
</dbReference>
<feature type="domain" description="Lipoyl-binding" evidence="4">
    <location>
        <begin position="2"/>
        <end position="77"/>
    </location>
</feature>
<dbReference type="EMBL" id="JANAVZ010000012">
    <property type="protein sequence ID" value="MCT4334447.1"/>
    <property type="molecule type" value="Genomic_DNA"/>
</dbReference>
<proteinExistence type="predicted"/>
<evidence type="ECO:0000256" key="3">
    <source>
        <dbReference type="SAM" id="MobiDB-lite"/>
    </source>
</evidence>
<accession>A0ABT2KD31</accession>
<dbReference type="InterPro" id="IPR045257">
    <property type="entry name" value="E2/Pdx1"/>
</dbReference>
<comment type="cofactor">
    <cofactor evidence="1">
        <name>(R)-lipoate</name>
        <dbReference type="ChEBI" id="CHEBI:83088"/>
    </cofactor>
</comment>
<feature type="region of interest" description="Disordered" evidence="3">
    <location>
        <begin position="185"/>
        <end position="239"/>
    </location>
</feature>
<evidence type="ECO:0000313" key="6">
    <source>
        <dbReference type="Proteomes" id="UP001320702"/>
    </source>
</evidence>
<keyword evidence="5" id="KW-0670">Pyruvate</keyword>
<protein>
    <submittedName>
        <fullName evidence="5">Pyruvate dehydrogenase</fullName>
    </submittedName>
</protein>
<dbReference type="CDD" id="cd06849">
    <property type="entry name" value="lipoyl_domain"/>
    <property type="match status" value="2"/>
</dbReference>
<reference evidence="5 6" key="1">
    <citation type="submission" date="2022-04" db="EMBL/GenBank/DDBJ databases">
        <title>Paracoccus sp. YLB-12 draft genome sequence.</title>
        <authorList>
            <person name="Yu L."/>
        </authorList>
    </citation>
    <scope>NUCLEOTIDE SEQUENCE [LARGE SCALE GENOMIC DNA]</scope>
    <source>
        <strain evidence="5 6">YLB-12</strain>
    </source>
</reference>
<dbReference type="SUPFAM" id="SSF51230">
    <property type="entry name" value="Single hybrid motif"/>
    <property type="match status" value="2"/>
</dbReference>
<dbReference type="InterPro" id="IPR036625">
    <property type="entry name" value="E3-bd_dom_sf"/>
</dbReference>
<dbReference type="PROSITE" id="PS50968">
    <property type="entry name" value="BIOTINYL_LIPOYL"/>
    <property type="match status" value="2"/>
</dbReference>
<evidence type="ECO:0000256" key="2">
    <source>
        <dbReference type="ARBA" id="ARBA00022823"/>
    </source>
</evidence>
<dbReference type="PROSITE" id="PS00189">
    <property type="entry name" value="LIPOYL"/>
    <property type="match status" value="2"/>
</dbReference>
<gene>
    <name evidence="5" type="ORF">MU516_16435</name>
</gene>
<feature type="region of interest" description="Disordered" evidence="3">
    <location>
        <begin position="78"/>
        <end position="100"/>
    </location>
</feature>
<dbReference type="PANTHER" id="PTHR23151:SF90">
    <property type="entry name" value="DIHYDROLIPOYLLYSINE-RESIDUE ACETYLTRANSFERASE COMPONENT OF PYRUVATE DEHYDROGENASE COMPLEX, MITOCHONDRIAL-RELATED"/>
    <property type="match status" value="1"/>
</dbReference>
<evidence type="ECO:0000256" key="1">
    <source>
        <dbReference type="ARBA" id="ARBA00001938"/>
    </source>
</evidence>
<sequence>MPHDVTMPQLGMAQDAGKIVSWLKKPGDAVSKGDALFEVETDKATMEVEAQADGFLTGVRAEAGEDVPVGQIIARITDSADEPADEPEPKSDATPGASATAALPKGREVTMPQLGMAQDSGLLVNWQKAPGDQVAEDDVLFEVETDKSTMEVPAGAAGYLAATLAEAGETVPVGSAVAIISADRPENPVSRSFQNGPDETPKVTAPKKAEAEKSSQPVTSNARSSAQPRQGGRILASPKARRLAAERGLDLARLVDAGHPQPYHAADLDRLASLPSPAASGPAVAAQRLTAELDEEGLTEFVSWARNPQGLADPDAILAGLAGACLPVSGTKVVAIQRLGVQRSYSVPAGPDLSQVVRSDDRPALLLRDLRDSRLRHVEMGAAEIPVLTMMAAGRGLSITLECSSAQLEAGDAINLLTEFAGRLEQPLRHLL</sequence>
<evidence type="ECO:0000313" key="5">
    <source>
        <dbReference type="EMBL" id="MCT4334447.1"/>
    </source>
</evidence>
<dbReference type="InterPro" id="IPR000089">
    <property type="entry name" value="Biotin_lipoyl"/>
</dbReference>
<keyword evidence="2" id="KW-0450">Lipoyl</keyword>
<feature type="domain" description="Lipoyl-binding" evidence="4">
    <location>
        <begin position="106"/>
        <end position="181"/>
    </location>
</feature>